<evidence type="ECO:0000313" key="6">
    <source>
        <dbReference type="Proteomes" id="UP000542125"/>
    </source>
</evidence>
<keyword evidence="6" id="KW-1185">Reference proteome</keyword>
<evidence type="ECO:0000256" key="3">
    <source>
        <dbReference type="SAM" id="Coils"/>
    </source>
</evidence>
<dbReference type="Pfam" id="PF00015">
    <property type="entry name" value="MCPsignal"/>
    <property type="match status" value="1"/>
</dbReference>
<evidence type="ECO:0000256" key="1">
    <source>
        <dbReference type="ARBA" id="ARBA00023224"/>
    </source>
</evidence>
<reference evidence="5 6" key="1">
    <citation type="submission" date="2020-07" db="EMBL/GenBank/DDBJ databases">
        <title>Genomic Encyclopedia of Type Strains, Phase IV (KMG-V): Genome sequencing to study the core and pangenomes of soil and plant-associated prokaryotes.</title>
        <authorList>
            <person name="Whitman W."/>
        </authorList>
    </citation>
    <scope>NUCLEOTIDE SEQUENCE [LARGE SCALE GENOMIC DNA]</scope>
    <source>
        <strain evidence="5 6">SAS40</strain>
    </source>
</reference>
<dbReference type="InterPro" id="IPR013655">
    <property type="entry name" value="PAS_fold_3"/>
</dbReference>
<evidence type="ECO:0000259" key="4">
    <source>
        <dbReference type="PROSITE" id="PS50111"/>
    </source>
</evidence>
<protein>
    <submittedName>
        <fullName evidence="5">PAS domain-containing protein</fullName>
    </submittedName>
</protein>
<organism evidence="5 6">
    <name type="scientific">Pigmentiphaga litoralis</name>
    <dbReference type="NCBI Taxonomy" id="516702"/>
    <lineage>
        <taxon>Bacteria</taxon>
        <taxon>Pseudomonadati</taxon>
        <taxon>Pseudomonadota</taxon>
        <taxon>Betaproteobacteria</taxon>
        <taxon>Burkholderiales</taxon>
        <taxon>Alcaligenaceae</taxon>
        <taxon>Pigmentiphaga</taxon>
    </lineage>
</organism>
<feature type="coiled-coil region" evidence="3">
    <location>
        <begin position="56"/>
        <end position="97"/>
    </location>
</feature>
<evidence type="ECO:0000256" key="2">
    <source>
        <dbReference type="PROSITE-ProRule" id="PRU00284"/>
    </source>
</evidence>
<dbReference type="GO" id="GO:0016020">
    <property type="term" value="C:membrane"/>
    <property type="evidence" value="ECO:0007669"/>
    <property type="project" value="InterPro"/>
</dbReference>
<dbReference type="PANTHER" id="PTHR32089:SF112">
    <property type="entry name" value="LYSOZYME-LIKE PROTEIN-RELATED"/>
    <property type="match status" value="1"/>
</dbReference>
<dbReference type="Gene3D" id="3.30.450.20">
    <property type="entry name" value="PAS domain"/>
    <property type="match status" value="1"/>
</dbReference>
<dbReference type="SMART" id="SM00086">
    <property type="entry name" value="PAC"/>
    <property type="match status" value="1"/>
</dbReference>
<dbReference type="EMBL" id="JACBYR010000001">
    <property type="protein sequence ID" value="NYE83792.1"/>
    <property type="molecule type" value="Genomic_DNA"/>
</dbReference>
<dbReference type="InterPro" id="IPR000014">
    <property type="entry name" value="PAS"/>
</dbReference>
<dbReference type="InterPro" id="IPR035965">
    <property type="entry name" value="PAS-like_dom_sf"/>
</dbReference>
<comment type="caution">
    <text evidence="5">The sequence shown here is derived from an EMBL/GenBank/DDBJ whole genome shotgun (WGS) entry which is preliminary data.</text>
</comment>
<dbReference type="PANTHER" id="PTHR32089">
    <property type="entry name" value="METHYL-ACCEPTING CHEMOTAXIS PROTEIN MCPB"/>
    <property type="match status" value="1"/>
</dbReference>
<dbReference type="SUPFAM" id="SSF55785">
    <property type="entry name" value="PYP-like sensor domain (PAS domain)"/>
    <property type="match status" value="1"/>
</dbReference>
<dbReference type="CDD" id="cd00130">
    <property type="entry name" value="PAS"/>
    <property type="match status" value="1"/>
</dbReference>
<accession>A0A7Y9LMN1</accession>
<feature type="domain" description="Methyl-accepting transducer" evidence="4">
    <location>
        <begin position="261"/>
        <end position="333"/>
    </location>
</feature>
<sequence>MLQKLFSSKALRRGLDAAGDAWLAGHTPEWQFGTSAKSRALATKLADAHRAQNEHRAALLAQLDAQAAEIDTLRQQLHDAERANAQLTQDVADAAAAAQASTAVSERNAHEQERDARLARFELARDLLHDGVWDLTVLPTDPLNPRNPFWWSQAFRRQLGFETIEEFPDVTDSWSSRIHPDDKQGVLDTLLAHLNDRSGKTRFDVRYRLRLKNGSYHWFNSRAQTKREPDGTPIRVVGVLVDINASYDEAALRESQQRQQDQLAETLASVTEIVGTIKGIAQQTNLLALNAAIEAARAGEAGRGFAVVADEVRKLATRTSDATQRATDMVSQA</sequence>
<dbReference type="Gene3D" id="1.10.287.950">
    <property type="entry name" value="Methyl-accepting chemotaxis protein"/>
    <property type="match status" value="1"/>
</dbReference>
<dbReference type="RefSeq" id="WP_179587565.1">
    <property type="nucleotide sequence ID" value="NZ_JACBYR010000001.1"/>
</dbReference>
<dbReference type="PROSITE" id="PS50111">
    <property type="entry name" value="CHEMOTAXIS_TRANSDUC_2"/>
    <property type="match status" value="1"/>
</dbReference>
<gene>
    <name evidence="5" type="ORF">FHW18_003063</name>
</gene>
<dbReference type="InterPro" id="IPR004089">
    <property type="entry name" value="MCPsignal_dom"/>
</dbReference>
<keyword evidence="3" id="KW-0175">Coiled coil</keyword>
<proteinExistence type="predicted"/>
<keyword evidence="1 2" id="KW-0807">Transducer</keyword>
<dbReference type="GO" id="GO:0007165">
    <property type="term" value="P:signal transduction"/>
    <property type="evidence" value="ECO:0007669"/>
    <property type="project" value="UniProtKB-KW"/>
</dbReference>
<dbReference type="AlphaFoldDB" id="A0A7Y9LMN1"/>
<dbReference type="Proteomes" id="UP000542125">
    <property type="component" value="Unassembled WGS sequence"/>
</dbReference>
<name>A0A7Y9LMN1_9BURK</name>
<dbReference type="Pfam" id="PF08447">
    <property type="entry name" value="PAS_3"/>
    <property type="match status" value="1"/>
</dbReference>
<dbReference type="InterPro" id="IPR001610">
    <property type="entry name" value="PAC"/>
</dbReference>
<evidence type="ECO:0000313" key="5">
    <source>
        <dbReference type="EMBL" id="NYE83792.1"/>
    </source>
</evidence>
<dbReference type="SUPFAM" id="SSF58104">
    <property type="entry name" value="Methyl-accepting chemotaxis protein (MCP) signaling domain"/>
    <property type="match status" value="1"/>
</dbReference>